<sequence length="417" mass="46180">MQQDITNLLEGMGAEQSSSTVDLSMLLEAIRQFLNMDVAFTSRFAQGQRKVELVSANDEVSFSRPLTSGLTVPLEQSYCFSIVSGELTNIIADTAGNEITCSMSLTHEMEIGAFIGVPITLQNGDTYGTLCCYDQAPNPTLNHRDVELLHIIASYAGQVLGRNLATQQHKDELRSTVREVIDNNRIEVVFQPIYGKQSNSYEYYEVLARFNTQPYRPPNEWLEDADFVGLGLEVESAIIKQVVTRLQLAGDQDLDLKASINVSPRMVESGLLPGLLTEVSSDQVRIELTEHVGVTNYETFRSYLKPLVQRGFKICIDDVGAGFASLKHILEIEPDVIKLDLSLASNIHLDPKRQALVTGLLAFARSFNCEVVAEGVETAQEFQALKALGVTFFQGWFFSRPVKFEQLDSNLAVAAVV</sequence>
<dbReference type="CDD" id="cd01948">
    <property type="entry name" value="EAL"/>
    <property type="match status" value="1"/>
</dbReference>
<dbReference type="SUPFAM" id="SSF55781">
    <property type="entry name" value="GAF domain-like"/>
    <property type="match status" value="1"/>
</dbReference>
<dbReference type="Gene3D" id="3.20.20.450">
    <property type="entry name" value="EAL domain"/>
    <property type="match status" value="1"/>
</dbReference>
<dbReference type="Pfam" id="PF01590">
    <property type="entry name" value="GAF"/>
    <property type="match status" value="1"/>
</dbReference>
<name>A0A7S9HD31_9ALTE</name>
<dbReference type="InterPro" id="IPR001633">
    <property type="entry name" value="EAL_dom"/>
</dbReference>
<dbReference type="SMART" id="SM00052">
    <property type="entry name" value="EAL"/>
    <property type="match status" value="1"/>
</dbReference>
<dbReference type="PANTHER" id="PTHR33121">
    <property type="entry name" value="CYCLIC DI-GMP PHOSPHODIESTERASE PDEF"/>
    <property type="match status" value="1"/>
</dbReference>
<protein>
    <submittedName>
        <fullName evidence="2">EAL domain-containing protein</fullName>
    </submittedName>
</protein>
<accession>A0A7S9HD31</accession>
<evidence type="ECO:0000259" key="1">
    <source>
        <dbReference type="PROSITE" id="PS50883"/>
    </source>
</evidence>
<dbReference type="PROSITE" id="PS50883">
    <property type="entry name" value="EAL"/>
    <property type="match status" value="1"/>
</dbReference>
<evidence type="ECO:0000313" key="3">
    <source>
        <dbReference type="Proteomes" id="UP000595095"/>
    </source>
</evidence>
<dbReference type="InterPro" id="IPR050706">
    <property type="entry name" value="Cyclic-di-GMP_PDE-like"/>
</dbReference>
<evidence type="ECO:0000313" key="2">
    <source>
        <dbReference type="EMBL" id="QPG05497.1"/>
    </source>
</evidence>
<dbReference type="Gene3D" id="3.30.450.40">
    <property type="match status" value="1"/>
</dbReference>
<dbReference type="InterPro" id="IPR029016">
    <property type="entry name" value="GAF-like_dom_sf"/>
</dbReference>
<feature type="domain" description="EAL" evidence="1">
    <location>
        <begin position="170"/>
        <end position="415"/>
    </location>
</feature>
<dbReference type="KEGG" id="smaa:IT774_15600"/>
<dbReference type="AlphaFoldDB" id="A0A7S9HD31"/>
<dbReference type="InterPro" id="IPR003018">
    <property type="entry name" value="GAF"/>
</dbReference>
<gene>
    <name evidence="2" type="ORF">IT774_15600</name>
</gene>
<dbReference type="GO" id="GO:0071111">
    <property type="term" value="F:cyclic-guanylate-specific phosphodiesterase activity"/>
    <property type="evidence" value="ECO:0007669"/>
    <property type="project" value="InterPro"/>
</dbReference>
<dbReference type="Proteomes" id="UP000595095">
    <property type="component" value="Chromosome"/>
</dbReference>
<dbReference type="Pfam" id="PF00563">
    <property type="entry name" value="EAL"/>
    <property type="match status" value="1"/>
</dbReference>
<proteinExistence type="predicted"/>
<organism evidence="2 3">
    <name type="scientific">Salinimonas marina</name>
    <dbReference type="NCBI Taxonomy" id="2785918"/>
    <lineage>
        <taxon>Bacteria</taxon>
        <taxon>Pseudomonadati</taxon>
        <taxon>Pseudomonadota</taxon>
        <taxon>Gammaproteobacteria</taxon>
        <taxon>Alteromonadales</taxon>
        <taxon>Alteromonadaceae</taxon>
        <taxon>Alteromonas/Salinimonas group</taxon>
        <taxon>Salinimonas</taxon>
    </lineage>
</organism>
<dbReference type="PANTHER" id="PTHR33121:SF76">
    <property type="entry name" value="SIGNALING PROTEIN"/>
    <property type="match status" value="1"/>
</dbReference>
<dbReference type="SUPFAM" id="SSF141868">
    <property type="entry name" value="EAL domain-like"/>
    <property type="match status" value="1"/>
</dbReference>
<dbReference type="SMART" id="SM00065">
    <property type="entry name" value="GAF"/>
    <property type="match status" value="1"/>
</dbReference>
<dbReference type="InterPro" id="IPR035919">
    <property type="entry name" value="EAL_sf"/>
</dbReference>
<reference evidence="2 3" key="1">
    <citation type="submission" date="2020-11" db="EMBL/GenBank/DDBJ databases">
        <title>Complete genome sequence for Salinimonas sp. strain G2-b.</title>
        <authorList>
            <person name="Park S.-J."/>
        </authorList>
    </citation>
    <scope>NUCLEOTIDE SEQUENCE [LARGE SCALE GENOMIC DNA]</scope>
    <source>
        <strain evidence="2 3">G2-b</strain>
    </source>
</reference>
<keyword evidence="3" id="KW-1185">Reference proteome</keyword>
<dbReference type="RefSeq" id="WP_195810584.1">
    <property type="nucleotide sequence ID" value="NZ_CP064795.1"/>
</dbReference>
<dbReference type="EMBL" id="CP064795">
    <property type="protein sequence ID" value="QPG05497.1"/>
    <property type="molecule type" value="Genomic_DNA"/>
</dbReference>